<organism evidence="2 3">
    <name type="scientific">Raineyella fluvialis</name>
    <dbReference type="NCBI Taxonomy" id="2662261"/>
    <lineage>
        <taxon>Bacteria</taxon>
        <taxon>Bacillati</taxon>
        <taxon>Actinomycetota</taxon>
        <taxon>Actinomycetes</taxon>
        <taxon>Propionibacteriales</taxon>
        <taxon>Propionibacteriaceae</taxon>
        <taxon>Raineyella</taxon>
    </lineage>
</organism>
<dbReference type="KEGG" id="rain:Rai3103_07935"/>
<dbReference type="EMBL" id="CP045725">
    <property type="protein sequence ID" value="QGF23607.1"/>
    <property type="molecule type" value="Genomic_DNA"/>
</dbReference>
<dbReference type="Proteomes" id="UP000386847">
    <property type="component" value="Chromosome"/>
</dbReference>
<reference evidence="2 3" key="1">
    <citation type="submission" date="2019-10" db="EMBL/GenBank/DDBJ databases">
        <title>Genomic analysis of Raineyella sp. CBA3103.</title>
        <authorList>
            <person name="Roh S.W."/>
        </authorList>
    </citation>
    <scope>NUCLEOTIDE SEQUENCE [LARGE SCALE GENOMIC DNA]</scope>
    <source>
        <strain evidence="2 3">CBA3103</strain>
    </source>
</reference>
<evidence type="ECO:0000313" key="2">
    <source>
        <dbReference type="EMBL" id="QGF23607.1"/>
    </source>
</evidence>
<evidence type="ECO:0000256" key="1">
    <source>
        <dbReference type="SAM" id="MobiDB-lite"/>
    </source>
</evidence>
<proteinExistence type="predicted"/>
<feature type="region of interest" description="Disordered" evidence="1">
    <location>
        <begin position="331"/>
        <end position="362"/>
    </location>
</feature>
<gene>
    <name evidence="2" type="ORF">Rai3103_07935</name>
</gene>
<protein>
    <submittedName>
        <fullName evidence="2">Uncharacterized protein</fullName>
    </submittedName>
</protein>
<keyword evidence="3" id="KW-1185">Reference proteome</keyword>
<evidence type="ECO:0000313" key="3">
    <source>
        <dbReference type="Proteomes" id="UP000386847"/>
    </source>
</evidence>
<accession>A0A5Q2FCW4</accession>
<sequence length="533" mass="58389">MPEFEDDIHEVALRKEFCDALRGVGERNPKISLMLDDIWNQPIVVRWDRDFKTWRAEIGALAATPQSLTVAECRAWFWRLVSEALAALGRRVEREIPSLWDMAPEAVRAVEDFPLRHVQLAPAWGGAATGKRVAAAVARWRRLAGPVVSRLDEAVRADAVQARVRQPEAYIWPILAGRSLPEDLRGVSSVLPVRVSPRLVEVSEAEAFASVCADLQAWWRAVCTVPADPLDASILVSEYSWVSGLHRETGTRPVRLRVRESWEGVFGRLEEETASGVRGSEEELLVMPAWVYAREEYGDWDIRRDGSVEISALDPFRFGGGARRLVVPASDTDRARGPVRRAPRGGVDQGVGVANGKDDGGGEVAYDMTDEDFPDGEDAESAAWAHPAFRAHFADSVYEDPEGEFAPFGTDEGADLLAEWSERVEELTDDMTVADLLAESGFEGVLEDLDLPDSGAAVPEPGGPIDAATIVVGAAFTLLRLSGRIDTDGRAAALRGLAVLEAAYGEVPELARQRIDLETWHIPGQRGDEDEGQ</sequence>
<dbReference type="AlphaFoldDB" id="A0A5Q2FCW4"/>
<name>A0A5Q2FCW4_9ACTN</name>
<dbReference type="RefSeq" id="WP_153572137.1">
    <property type="nucleotide sequence ID" value="NZ_CP045725.1"/>
</dbReference>